<organism evidence="1 2">
    <name type="scientific">Endozoicomonas lisbonensis</name>
    <dbReference type="NCBI Taxonomy" id="3120522"/>
    <lineage>
        <taxon>Bacteria</taxon>
        <taxon>Pseudomonadati</taxon>
        <taxon>Pseudomonadota</taxon>
        <taxon>Gammaproteobacteria</taxon>
        <taxon>Oceanospirillales</taxon>
        <taxon>Endozoicomonadaceae</taxon>
        <taxon>Endozoicomonas</taxon>
    </lineage>
</organism>
<evidence type="ECO:0008006" key="3">
    <source>
        <dbReference type="Google" id="ProtNLM"/>
    </source>
</evidence>
<dbReference type="RefSeq" id="WP_354010260.1">
    <property type="nucleotide sequence ID" value="NZ_JBEWTA010000001.1"/>
</dbReference>
<proteinExistence type="predicted"/>
<comment type="caution">
    <text evidence="1">The sequence shown here is derived from an EMBL/GenBank/DDBJ whole genome shotgun (WGS) entry which is preliminary data.</text>
</comment>
<accession>A0ABV2SDP4</accession>
<dbReference type="EMBL" id="JBEWTB010000002">
    <property type="protein sequence ID" value="MET4755882.1"/>
    <property type="molecule type" value="Genomic_DNA"/>
</dbReference>
<evidence type="ECO:0000313" key="1">
    <source>
        <dbReference type="EMBL" id="MET4755882.1"/>
    </source>
</evidence>
<reference evidence="1 2" key="1">
    <citation type="submission" date="2024-06" db="EMBL/GenBank/DDBJ databases">
        <title>Genomic Encyclopedia of Type Strains, Phase V (KMG-V): Genome sequencing to study the core and pangenomes of soil and plant-associated prokaryotes.</title>
        <authorList>
            <person name="Whitman W."/>
        </authorList>
    </citation>
    <scope>NUCLEOTIDE SEQUENCE [LARGE SCALE GENOMIC DNA]</scope>
    <source>
        <strain evidence="1 2">NE40</strain>
    </source>
</reference>
<gene>
    <name evidence="1" type="ORF">V5J35_001074</name>
</gene>
<name>A0ABV2SDP4_9GAMM</name>
<dbReference type="Proteomes" id="UP001549366">
    <property type="component" value="Unassembled WGS sequence"/>
</dbReference>
<evidence type="ECO:0000313" key="2">
    <source>
        <dbReference type="Proteomes" id="UP001549366"/>
    </source>
</evidence>
<protein>
    <recommendedName>
        <fullName evidence="3">Transposase</fullName>
    </recommendedName>
</protein>
<keyword evidence="2" id="KW-1185">Reference proteome</keyword>
<sequence>MEEVSSLAEKLKLHLPWHQARIIFLSQFILSLILSRSTNLYRVAEEFQTSAQVESSYRRIKRFFHGYSYCYEQLGKLILHWLPLDRYLLCLDRTNWKYGTKNINYLVVSIAWQGVSVPIAWTCLDKHGGNSSSAERIELMQRVSFLIKHYRIYRPF</sequence>